<dbReference type="Pfam" id="PF10370">
    <property type="entry name" value="Rv2993c-like_N"/>
    <property type="match status" value="1"/>
</dbReference>
<gene>
    <name evidence="5" type="ORF">JZ786_10940</name>
</gene>
<dbReference type="Proteomes" id="UP000663505">
    <property type="component" value="Chromosome"/>
</dbReference>
<dbReference type="GO" id="GO:0044281">
    <property type="term" value="P:small molecule metabolic process"/>
    <property type="evidence" value="ECO:0007669"/>
    <property type="project" value="UniProtKB-ARBA"/>
</dbReference>
<evidence type="ECO:0000313" key="6">
    <source>
        <dbReference type="Proteomes" id="UP000663505"/>
    </source>
</evidence>
<keyword evidence="2" id="KW-0479">Metal-binding</keyword>
<dbReference type="InterPro" id="IPR011234">
    <property type="entry name" value="Fumarylacetoacetase-like_C"/>
</dbReference>
<keyword evidence="6" id="KW-1185">Reference proteome</keyword>
<name>A0A9X7Z9A0_9BACL</name>
<dbReference type="PANTHER" id="PTHR42796:SF4">
    <property type="entry name" value="FUMARYLACETOACETATE HYDROLASE DOMAIN-CONTAINING PROTEIN 2A"/>
    <property type="match status" value="1"/>
</dbReference>
<evidence type="ECO:0000256" key="1">
    <source>
        <dbReference type="ARBA" id="ARBA00010211"/>
    </source>
</evidence>
<comment type="similarity">
    <text evidence="1">Belongs to the FAH family.</text>
</comment>
<dbReference type="Pfam" id="PF01557">
    <property type="entry name" value="FAA_hydrolase"/>
    <property type="match status" value="1"/>
</dbReference>
<evidence type="ECO:0000256" key="2">
    <source>
        <dbReference type="ARBA" id="ARBA00022723"/>
    </source>
</evidence>
<dbReference type="GO" id="GO:0016787">
    <property type="term" value="F:hydrolase activity"/>
    <property type="evidence" value="ECO:0007669"/>
    <property type="project" value="UniProtKB-KW"/>
</dbReference>
<dbReference type="InterPro" id="IPR036663">
    <property type="entry name" value="Fumarylacetoacetase_C_sf"/>
</dbReference>
<feature type="domain" description="Fumarylacetoacetase-like C-terminal" evidence="3">
    <location>
        <begin position="74"/>
        <end position="318"/>
    </location>
</feature>
<proteinExistence type="inferred from homology"/>
<sequence length="321" mass="35033">MGIRVARFRNEGKVAWGVVTSESELQPIDGEFWSLGELLTDGLDAVHTAATADRGSVSVRDVKLLSPVTKPARIVCQGANYANHRSEAGMHPDRPAFNTIFYKADTSLTGPSDDVVRPANVRLLDYEVEVGLVIGKAITTRTEVTSANFVEYVAGMVIADDISARDVQLLEGQWYKGKSYRTFCPIGPYLYLFDEDEASLIHDLELQLSVNGEVRQSANTSQLLFKPEETLTELSQILDLLPGDVVLTGTPGGVALKLSQHEAALLNNPAVSFAVKQAVFMESQSRIHAYLQDGDEIVCTVKTKDGRVHLGTQKNKVVTAQ</sequence>
<dbReference type="SUPFAM" id="SSF56529">
    <property type="entry name" value="FAH"/>
    <property type="match status" value="1"/>
</dbReference>
<accession>A0A9X7Z9A0</accession>
<dbReference type="RefSeq" id="WP_206658696.1">
    <property type="nucleotide sequence ID" value="NZ_CP071182.1"/>
</dbReference>
<evidence type="ECO:0000259" key="3">
    <source>
        <dbReference type="Pfam" id="PF01557"/>
    </source>
</evidence>
<dbReference type="InterPro" id="IPR051121">
    <property type="entry name" value="FAH"/>
</dbReference>
<evidence type="ECO:0000313" key="5">
    <source>
        <dbReference type="EMBL" id="QSO49385.1"/>
    </source>
</evidence>
<dbReference type="PANTHER" id="PTHR42796">
    <property type="entry name" value="FUMARYLACETOACETATE HYDROLASE DOMAIN-CONTAINING PROTEIN 2A-RELATED"/>
    <property type="match status" value="1"/>
</dbReference>
<evidence type="ECO:0000259" key="4">
    <source>
        <dbReference type="Pfam" id="PF10370"/>
    </source>
</evidence>
<dbReference type="KEGG" id="afx:JZ786_10940"/>
<dbReference type="GO" id="GO:0046872">
    <property type="term" value="F:metal ion binding"/>
    <property type="evidence" value="ECO:0007669"/>
    <property type="project" value="UniProtKB-KW"/>
</dbReference>
<dbReference type="EMBL" id="CP071182">
    <property type="protein sequence ID" value="QSO49385.1"/>
    <property type="molecule type" value="Genomic_DNA"/>
</dbReference>
<dbReference type="AlphaFoldDB" id="A0A9X7Z9A0"/>
<reference evidence="5 6" key="1">
    <citation type="submission" date="2021-02" db="EMBL/GenBank/DDBJ databases">
        <title>Alicyclobacillus curvatus sp. nov. and Alicyclobacillus mengziensis sp. nov., two acidophilic bacteria isolated from acid mine drainage.</title>
        <authorList>
            <person name="Huang Y."/>
        </authorList>
    </citation>
    <scope>NUCLEOTIDE SEQUENCE [LARGE SCALE GENOMIC DNA]</scope>
    <source>
        <strain evidence="5 6">S30H14</strain>
    </source>
</reference>
<dbReference type="InterPro" id="IPR018833">
    <property type="entry name" value="Rv2993c-like_N"/>
</dbReference>
<organism evidence="5 6">
    <name type="scientific">Alicyclobacillus mengziensis</name>
    <dbReference type="NCBI Taxonomy" id="2931921"/>
    <lineage>
        <taxon>Bacteria</taxon>
        <taxon>Bacillati</taxon>
        <taxon>Bacillota</taxon>
        <taxon>Bacilli</taxon>
        <taxon>Bacillales</taxon>
        <taxon>Alicyclobacillaceae</taxon>
        <taxon>Alicyclobacillus</taxon>
    </lineage>
</organism>
<protein>
    <submittedName>
        <fullName evidence="5">Fumarylacetoacetate hydrolase family protein</fullName>
    </submittedName>
</protein>
<keyword evidence="5" id="KW-0378">Hydrolase</keyword>
<feature type="domain" description="Rv2993c-like N-terminal" evidence="4">
    <location>
        <begin position="4"/>
        <end position="67"/>
    </location>
</feature>
<dbReference type="Gene3D" id="3.90.850.10">
    <property type="entry name" value="Fumarylacetoacetase-like, C-terminal domain"/>
    <property type="match status" value="1"/>
</dbReference>